<feature type="signal peptide" evidence="4">
    <location>
        <begin position="1"/>
        <end position="21"/>
    </location>
</feature>
<reference evidence="5 6" key="1">
    <citation type="submission" date="2024-09" db="EMBL/GenBank/DDBJ databases">
        <authorList>
            <person name="Lee S.D."/>
        </authorList>
    </citation>
    <scope>NUCLEOTIDE SEQUENCE [LARGE SCALE GENOMIC DNA]</scope>
    <source>
        <strain evidence="5 6">N1-5</strain>
    </source>
</reference>
<dbReference type="InterPro" id="IPR006059">
    <property type="entry name" value="SBP"/>
</dbReference>
<dbReference type="SUPFAM" id="SSF53850">
    <property type="entry name" value="Periplasmic binding protein-like II"/>
    <property type="match status" value="1"/>
</dbReference>
<comment type="similarity">
    <text evidence="1">Belongs to the bacterial solute-binding protein 1 family.</text>
</comment>
<organism evidence="5 6">
    <name type="scientific">Streptacidiphilus cavernicola</name>
    <dbReference type="NCBI Taxonomy" id="3342716"/>
    <lineage>
        <taxon>Bacteria</taxon>
        <taxon>Bacillati</taxon>
        <taxon>Actinomycetota</taxon>
        <taxon>Actinomycetes</taxon>
        <taxon>Kitasatosporales</taxon>
        <taxon>Streptomycetaceae</taxon>
        <taxon>Streptacidiphilus</taxon>
    </lineage>
</organism>
<evidence type="ECO:0000256" key="2">
    <source>
        <dbReference type="ARBA" id="ARBA00022448"/>
    </source>
</evidence>
<dbReference type="EMBL" id="JBHEZZ010000032">
    <property type="protein sequence ID" value="MFC1406683.1"/>
    <property type="molecule type" value="Genomic_DNA"/>
</dbReference>
<evidence type="ECO:0000256" key="4">
    <source>
        <dbReference type="SAM" id="SignalP"/>
    </source>
</evidence>
<evidence type="ECO:0000313" key="5">
    <source>
        <dbReference type="EMBL" id="MFC1406683.1"/>
    </source>
</evidence>
<proteinExistence type="inferred from homology"/>
<evidence type="ECO:0000256" key="1">
    <source>
        <dbReference type="ARBA" id="ARBA00008520"/>
    </source>
</evidence>
<accession>A0ABV6UYY5</accession>
<keyword evidence="6" id="KW-1185">Reference proteome</keyword>
<dbReference type="Gene3D" id="3.40.190.10">
    <property type="entry name" value="Periplasmic binding protein-like II"/>
    <property type="match status" value="2"/>
</dbReference>
<dbReference type="PROSITE" id="PS51257">
    <property type="entry name" value="PROKAR_LIPOPROTEIN"/>
    <property type="match status" value="1"/>
</dbReference>
<dbReference type="Proteomes" id="UP001592528">
    <property type="component" value="Unassembled WGS sequence"/>
</dbReference>
<keyword evidence="3 4" id="KW-0732">Signal</keyword>
<gene>
    <name evidence="5" type="ORF">ACEZDJ_35875</name>
</gene>
<dbReference type="PANTHER" id="PTHR30061">
    <property type="entry name" value="MALTOSE-BINDING PERIPLASMIC PROTEIN"/>
    <property type="match status" value="1"/>
</dbReference>
<protein>
    <submittedName>
        <fullName evidence="5">Extracellular solute-binding protein</fullName>
    </submittedName>
</protein>
<keyword evidence="2" id="KW-0813">Transport</keyword>
<feature type="chain" id="PRO_5046988188" evidence="4">
    <location>
        <begin position="22"/>
        <end position="427"/>
    </location>
</feature>
<evidence type="ECO:0000256" key="3">
    <source>
        <dbReference type="ARBA" id="ARBA00022729"/>
    </source>
</evidence>
<dbReference type="RefSeq" id="WP_030257462.1">
    <property type="nucleotide sequence ID" value="NZ_JBHEZZ010000032.1"/>
</dbReference>
<evidence type="ECO:0000313" key="6">
    <source>
        <dbReference type="Proteomes" id="UP001592528"/>
    </source>
</evidence>
<comment type="caution">
    <text evidence="5">The sequence shown here is derived from an EMBL/GenBank/DDBJ whole genome shotgun (WGS) entry which is preliminary data.</text>
</comment>
<dbReference type="PANTHER" id="PTHR30061:SF50">
    <property type="entry name" value="MALTOSE_MALTODEXTRIN-BINDING PERIPLASMIC PROTEIN"/>
    <property type="match status" value="1"/>
</dbReference>
<name>A0ABV6UYY5_9ACTN</name>
<dbReference type="Pfam" id="PF01547">
    <property type="entry name" value="SBP_bac_1"/>
    <property type="match status" value="1"/>
</dbReference>
<sequence>MNRRRLVAALGTAVVMVGASACSGGGSGGAGSAADSNQGKKLVVWLMAGDDLPSWMASVKAQFEQQYPGATVDFQTKQWTDIQATVTTALSLVDPPDIFDIGNTQTAYYASTGGLMDLDKYKAQLGGADWTPSMNKSTLVGGKQFAAPWYAGSRAVMYNKTLWARAGVTPPTTMSEWLTDLAKLKQTTGVKSALYLPGQNWYAFDGFLQDAGADILTEQNSRWVGDLGSPQALQAAQLFKTLNGFGAAPVDQDESHPLESGVFAKGDVASMIAMGYEESAAIKDNPKLAGQIGWFPIPGATPDKPAKTFFGGSNLAVATNSVNPDLALGFLKIALNDTNEGLFAKLSGFLPNKAKLYPAIKGNAYAAAASEEAATAGFTPLVPNWGNVENTPNPITTLFLTPILQGKDPQAAAKAADAKLASRLSQG</sequence>